<dbReference type="GO" id="GO:0003700">
    <property type="term" value="F:DNA-binding transcription factor activity"/>
    <property type="evidence" value="ECO:0007669"/>
    <property type="project" value="InterPro"/>
</dbReference>
<dbReference type="Proteomes" id="UP000464402">
    <property type="component" value="Chromosome"/>
</dbReference>
<evidence type="ECO:0000313" key="7">
    <source>
        <dbReference type="Proteomes" id="UP000464402"/>
    </source>
</evidence>
<dbReference type="InterPro" id="IPR036390">
    <property type="entry name" value="WH_DNA-bd_sf"/>
</dbReference>
<evidence type="ECO:0000259" key="5">
    <source>
        <dbReference type="PROSITE" id="PS50931"/>
    </source>
</evidence>
<reference evidence="7" key="1">
    <citation type="submission" date="2019-09" db="EMBL/GenBank/DDBJ databases">
        <title>Yersinia canariae sp. nov., isolated from a human yersiniosis case.</title>
        <authorList>
            <person name="Nguyen S.V."/>
            <person name="Greig D."/>
            <person name="Hurley D."/>
            <person name="Cao Y."/>
            <person name="McCabe E."/>
            <person name="Mitchell M."/>
            <person name="Jenkins C."/>
            <person name="Fanning S."/>
        </authorList>
    </citation>
    <scope>NUCLEOTIDE SEQUENCE [LARGE SCALE GENOMIC DNA]</scope>
    <source>
        <strain evidence="7">NCTC 14382</strain>
    </source>
</reference>
<evidence type="ECO:0000256" key="1">
    <source>
        <dbReference type="ARBA" id="ARBA00009437"/>
    </source>
</evidence>
<dbReference type="AlphaFoldDB" id="A0A857EZ82"/>
<dbReference type="PANTHER" id="PTHR30537:SF3">
    <property type="entry name" value="TRANSCRIPTIONAL REGULATORY PROTEIN"/>
    <property type="match status" value="1"/>
</dbReference>
<dbReference type="InterPro" id="IPR000847">
    <property type="entry name" value="LysR_HTH_N"/>
</dbReference>
<keyword evidence="7" id="KW-1185">Reference proteome</keyword>
<dbReference type="InterPro" id="IPR036388">
    <property type="entry name" value="WH-like_DNA-bd_sf"/>
</dbReference>
<feature type="domain" description="HTH lysR-type" evidence="5">
    <location>
        <begin position="1"/>
        <end position="58"/>
    </location>
</feature>
<comment type="similarity">
    <text evidence="1">Belongs to the LysR transcriptional regulatory family.</text>
</comment>
<dbReference type="RefSeq" id="WP_159677619.1">
    <property type="nucleotide sequence ID" value="NZ_CP043727.1"/>
</dbReference>
<dbReference type="Pfam" id="PF03466">
    <property type="entry name" value="LysR_substrate"/>
    <property type="match status" value="1"/>
</dbReference>
<keyword evidence="2" id="KW-0805">Transcription regulation</keyword>
<dbReference type="GO" id="GO:0043565">
    <property type="term" value="F:sequence-specific DNA binding"/>
    <property type="evidence" value="ECO:0007669"/>
    <property type="project" value="TreeGrafter"/>
</dbReference>
<evidence type="ECO:0000256" key="2">
    <source>
        <dbReference type="ARBA" id="ARBA00023015"/>
    </source>
</evidence>
<sequence>MNWDDARFFLAVVRKGSLRQAAHELRVDQATVGRRITTLEAVLGAKLFIRTPKAFTLSPLGERMLADVITMENAAQSIGRKAANSDSQLQGVVSIATTDTLAEAFVLPALKQLRQQYPEITLRVLTGIDISDIAYHSVDLAIRGLRPNDNELVIKRLTTIEMGLYATHDYLARHGMPRSGEFFCGHQLLLFPQQSVPRHWQALCGEPLENPNVVLESNSQQLLRSAARKGAGIGLLSSFLADNDAELVRIWPDKCDWVDIWLVVHPDVQRAARVRAVINALEISFSGANPPQ</sequence>
<dbReference type="KEGG" id="yca:F0T03_07715"/>
<keyword evidence="4" id="KW-0804">Transcription</keyword>
<dbReference type="SUPFAM" id="SSF53850">
    <property type="entry name" value="Periplasmic binding protein-like II"/>
    <property type="match status" value="1"/>
</dbReference>
<keyword evidence="3" id="KW-0238">DNA-binding</keyword>
<dbReference type="EMBL" id="CP043727">
    <property type="protein sequence ID" value="QHB32052.1"/>
    <property type="molecule type" value="Genomic_DNA"/>
</dbReference>
<dbReference type="PANTHER" id="PTHR30537">
    <property type="entry name" value="HTH-TYPE TRANSCRIPTIONAL REGULATOR"/>
    <property type="match status" value="1"/>
</dbReference>
<proteinExistence type="inferred from homology"/>
<dbReference type="GO" id="GO:0006351">
    <property type="term" value="P:DNA-templated transcription"/>
    <property type="evidence" value="ECO:0007669"/>
    <property type="project" value="TreeGrafter"/>
</dbReference>
<dbReference type="InterPro" id="IPR005119">
    <property type="entry name" value="LysR_subst-bd"/>
</dbReference>
<evidence type="ECO:0000256" key="3">
    <source>
        <dbReference type="ARBA" id="ARBA00023125"/>
    </source>
</evidence>
<organism evidence="6 7">
    <name type="scientific">Yersinia canariae</name>
    <dbReference type="NCBI Taxonomy" id="2607663"/>
    <lineage>
        <taxon>Bacteria</taxon>
        <taxon>Pseudomonadati</taxon>
        <taxon>Pseudomonadota</taxon>
        <taxon>Gammaproteobacteria</taxon>
        <taxon>Enterobacterales</taxon>
        <taxon>Yersiniaceae</taxon>
        <taxon>Yersinia</taxon>
    </lineage>
</organism>
<name>A0A857EZ82_9GAMM</name>
<dbReference type="Gene3D" id="1.10.10.10">
    <property type="entry name" value="Winged helix-like DNA-binding domain superfamily/Winged helix DNA-binding domain"/>
    <property type="match status" value="1"/>
</dbReference>
<evidence type="ECO:0000313" key="6">
    <source>
        <dbReference type="EMBL" id="QHB32052.1"/>
    </source>
</evidence>
<dbReference type="InterPro" id="IPR058163">
    <property type="entry name" value="LysR-type_TF_proteobact-type"/>
</dbReference>
<dbReference type="SUPFAM" id="SSF46785">
    <property type="entry name" value="Winged helix' DNA-binding domain"/>
    <property type="match status" value="1"/>
</dbReference>
<protein>
    <submittedName>
        <fullName evidence="6">LysR family transcriptional regulator</fullName>
    </submittedName>
</protein>
<dbReference type="Gene3D" id="3.40.190.290">
    <property type="match status" value="1"/>
</dbReference>
<gene>
    <name evidence="6" type="ORF">F0T03_07715</name>
</gene>
<evidence type="ECO:0000256" key="4">
    <source>
        <dbReference type="ARBA" id="ARBA00023163"/>
    </source>
</evidence>
<dbReference type="Pfam" id="PF00126">
    <property type="entry name" value="HTH_1"/>
    <property type="match status" value="1"/>
</dbReference>
<accession>A0A857EZ82</accession>
<dbReference type="PROSITE" id="PS50931">
    <property type="entry name" value="HTH_LYSR"/>
    <property type="match status" value="1"/>
</dbReference>